<feature type="region of interest" description="Disordered" evidence="1">
    <location>
        <begin position="363"/>
        <end position="389"/>
    </location>
</feature>
<feature type="region of interest" description="Disordered" evidence="1">
    <location>
        <begin position="629"/>
        <end position="681"/>
    </location>
</feature>
<dbReference type="InterPro" id="IPR056549">
    <property type="entry name" value="HTH_NOL4"/>
</dbReference>
<feature type="compositionally biased region" description="Basic and acidic residues" evidence="1">
    <location>
        <begin position="514"/>
        <end position="524"/>
    </location>
</feature>
<evidence type="ECO:0000259" key="2">
    <source>
        <dbReference type="Pfam" id="PF23079"/>
    </source>
</evidence>
<dbReference type="PANTHER" id="PTHR12449">
    <property type="entry name" value="DEATH DOMAIN-CONTAINING PROTEIN"/>
    <property type="match status" value="1"/>
</dbReference>
<feature type="compositionally biased region" description="Polar residues" evidence="1">
    <location>
        <begin position="364"/>
        <end position="375"/>
    </location>
</feature>
<feature type="region of interest" description="Disordered" evidence="1">
    <location>
        <begin position="412"/>
        <end position="524"/>
    </location>
</feature>
<evidence type="ECO:0000313" key="3">
    <source>
        <dbReference type="EMBL" id="VVC26889.1"/>
    </source>
</evidence>
<feature type="compositionally biased region" description="Low complexity" evidence="1">
    <location>
        <begin position="1008"/>
        <end position="1025"/>
    </location>
</feature>
<feature type="compositionally biased region" description="Low complexity" evidence="1">
    <location>
        <begin position="378"/>
        <end position="389"/>
    </location>
</feature>
<dbReference type="Pfam" id="PF23079">
    <property type="entry name" value="HTH_NOL4_2nd"/>
    <property type="match status" value="1"/>
</dbReference>
<feature type="compositionally biased region" description="Polar residues" evidence="1">
    <location>
        <begin position="1289"/>
        <end position="1313"/>
    </location>
</feature>
<feature type="region of interest" description="Disordered" evidence="1">
    <location>
        <begin position="845"/>
        <end position="955"/>
    </location>
</feature>
<feature type="compositionally biased region" description="Low complexity" evidence="1">
    <location>
        <begin position="633"/>
        <end position="644"/>
    </location>
</feature>
<dbReference type="EMBL" id="CABPRJ010000051">
    <property type="protein sequence ID" value="VVC26889.1"/>
    <property type="molecule type" value="Genomic_DNA"/>
</dbReference>
<reference evidence="3 4" key="1">
    <citation type="submission" date="2019-08" db="EMBL/GenBank/DDBJ databases">
        <authorList>
            <person name="Alioto T."/>
            <person name="Alioto T."/>
            <person name="Gomez Garrido J."/>
        </authorList>
    </citation>
    <scope>NUCLEOTIDE SEQUENCE [LARGE SCALE GENOMIC DNA]</scope>
</reference>
<feature type="region of interest" description="Disordered" evidence="1">
    <location>
        <begin position="968"/>
        <end position="1026"/>
    </location>
</feature>
<proteinExistence type="predicted"/>
<dbReference type="OrthoDB" id="10047222at2759"/>
<feature type="compositionally biased region" description="Polar residues" evidence="1">
    <location>
        <begin position="1120"/>
        <end position="1135"/>
    </location>
</feature>
<feature type="region of interest" description="Disordered" evidence="1">
    <location>
        <begin position="1176"/>
        <end position="1261"/>
    </location>
</feature>
<evidence type="ECO:0000256" key="1">
    <source>
        <dbReference type="SAM" id="MobiDB-lite"/>
    </source>
</evidence>
<feature type="region of interest" description="Disordered" evidence="1">
    <location>
        <begin position="1088"/>
        <end position="1135"/>
    </location>
</feature>
<evidence type="ECO:0000313" key="4">
    <source>
        <dbReference type="Proteomes" id="UP000325440"/>
    </source>
</evidence>
<feature type="compositionally biased region" description="Polar residues" evidence="1">
    <location>
        <begin position="868"/>
        <end position="879"/>
    </location>
</feature>
<organism evidence="3 4">
    <name type="scientific">Cinara cedri</name>
    <dbReference type="NCBI Taxonomy" id="506608"/>
    <lineage>
        <taxon>Eukaryota</taxon>
        <taxon>Metazoa</taxon>
        <taxon>Ecdysozoa</taxon>
        <taxon>Arthropoda</taxon>
        <taxon>Hexapoda</taxon>
        <taxon>Insecta</taxon>
        <taxon>Pterygota</taxon>
        <taxon>Neoptera</taxon>
        <taxon>Paraneoptera</taxon>
        <taxon>Hemiptera</taxon>
        <taxon>Sternorrhyncha</taxon>
        <taxon>Aphidomorpha</taxon>
        <taxon>Aphidoidea</taxon>
        <taxon>Aphididae</taxon>
        <taxon>Lachninae</taxon>
        <taxon>Cinara</taxon>
    </lineage>
</organism>
<feature type="compositionally biased region" description="Polar residues" evidence="1">
    <location>
        <begin position="975"/>
        <end position="1007"/>
    </location>
</feature>
<feature type="region of interest" description="Disordered" evidence="1">
    <location>
        <begin position="704"/>
        <end position="798"/>
    </location>
</feature>
<feature type="compositionally biased region" description="Low complexity" evidence="1">
    <location>
        <begin position="757"/>
        <end position="768"/>
    </location>
</feature>
<feature type="compositionally biased region" description="Polar residues" evidence="1">
    <location>
        <begin position="770"/>
        <end position="783"/>
    </location>
</feature>
<keyword evidence="4" id="KW-1185">Reference proteome</keyword>
<protein>
    <recommendedName>
        <fullName evidence="2">Nucleolar protein 4 helical domain-containing protein</fullName>
    </recommendedName>
</protein>
<feature type="compositionally biased region" description="Low complexity" evidence="1">
    <location>
        <begin position="309"/>
        <end position="332"/>
    </location>
</feature>
<dbReference type="PANTHER" id="PTHR12449:SF22">
    <property type="entry name" value="NUCLEOLAR PROTEIN 4"/>
    <property type="match status" value="1"/>
</dbReference>
<feature type="compositionally biased region" description="Low complexity" evidence="1">
    <location>
        <begin position="340"/>
        <end position="349"/>
    </location>
</feature>
<feature type="region of interest" description="Disordered" evidence="1">
    <location>
        <begin position="1289"/>
        <end position="1318"/>
    </location>
</feature>
<name>A0A5E4MCC1_9HEMI</name>
<feature type="region of interest" description="Disordered" evidence="1">
    <location>
        <begin position="308"/>
        <end position="349"/>
    </location>
</feature>
<sequence length="1448" mass="153584">MAEQYKEQHRRWYAEWIRRQYSGPGCRAKIVGRTKYEQIVRAVRGELRRAAENSKFRFWVRAKGFRMGRPAAAQVDDSNALYVLDPRNRSSAAVTGGGSRQQNCPMYKKVAVVDEFFDIIYRVHCSGGGISARHSGQKRTHRMIMETYAFLPREAVTAFLMGCPQCTTNTASPSATTDNMLADNTQQVPQPPLQPISTSGFYCGVSVEKWSASFACSTPVKSDGENYCTSTTDSAVESNRIAKIAVAVVTMGADKENVMDNNDVDAVSAVSAADNRNKRKRTVPLKRDAQHRSLCRVVATDASVVLGDSSTGSSTLRNSSSSGTLIWSSSSSTCGRTDNSAGASKSSSGGWWSKWGVRNRGSARFSTSSDLSGSAGQPLDLSSSPLLAISPAPPKVRFDDFFYKRRRVRRRRKPKRLNRPDFGGGRRAGDRYDGFGDDDDTSDSVSDANGPDAEELNAGHSMVADGGGDAGDEDDGPRPAKVKRMMWPANAAVGTTKTRDEDSAGSDGTTTAGLDDRPDGNREKSAAMHLPINKRMNGGSHPYHTMHHNARSILNGLATSSSPSTLSKSLDTITSSSGSHHNFHRHWLDMANESVTNSNLMDVDGSAEDSSMAAAAALLFSPPSSVGGGISPGGPLSSLNPNSHLAHHHALSPLAPPPHSANSVGLAPAHHHHHQHIQQQLQQYAAAAVAAATAAAAAAAAASSAGDSTSPPPNLPLTLPPMAHHYNQNNNITGPNKRRSGGTGLTVQQQLYRRAGTPTSSTTSSPSPRLLNSKNDADTTTSGLGLHENGNFSTSGLPTTTTTVLWPPLGLLTAAHHHNMSSPPKFQELFGSTVNTLAAVTSGSQVLPALPPPPISSPSSSYRHTSKDTNGMQTSNANVSGTDIGIGTSTGNTANADEEDPAIDDDDDEEDEEDEEEEEEDLDDDEMEEGEEYGDEEEEGERAMSGGDSGGAQNRRLRRQQVRRLRQFHGAGDRNATNSQNDGTESGLTSNYHQNWQQPSNSTTSAMSISKQQHQQSIGSSSQQHIDPERLKAFNMFVRLFVDENLDRQVPISRQPKDKVQAIIDSCGRQFPELSDRSRKRIRTYLKSCRRNKRNTPQSGGAASSSPPPAANPWPSNGSTSDPNGQPQRPTPAHLTSAQAETILAVACQRESDNARRMRLGLEPVAQPYPYAMTPTSGANAFQPPPGSLLQLSQNGNGGGTMQMSSTSSDDDAGVGDSSFDKSSCNAADADAAEHRNDNDEPDNPDGGRDRREGSVSAAAGDAAAVNNAGVAEEPNAGIVTCGATVTSSCPSNNETAGPTDLSVNKSSAATNTPGSVPMSSAVAVGSGGGYMQGGTGTGFKSLSSSTYTTTVNHRRVSSNNNGVSNPTGMLQLFPTMTTASGVSGGTPATLPLQPLLAQTTPPAQPSSKLLNKADVVTVRQLIAGYRESAAFLLRSADELEHLLLLRG</sequence>
<feature type="compositionally biased region" description="Acidic residues" evidence="1">
    <location>
        <begin position="896"/>
        <end position="940"/>
    </location>
</feature>
<gene>
    <name evidence="3" type="ORF">CINCED_3A025195</name>
</gene>
<dbReference type="InterPro" id="IPR039788">
    <property type="entry name" value="NOL4/NOL4L"/>
</dbReference>
<accession>A0A5E4MCC1</accession>
<feature type="compositionally biased region" description="Low complexity" evidence="1">
    <location>
        <begin position="880"/>
        <end position="893"/>
    </location>
</feature>
<dbReference type="Proteomes" id="UP000325440">
    <property type="component" value="Unassembled WGS sequence"/>
</dbReference>
<feature type="domain" description="Nucleolar protein 4 helical" evidence="2">
    <location>
        <begin position="1029"/>
        <end position="1095"/>
    </location>
</feature>
<feature type="compositionally biased region" description="Pro residues" evidence="1">
    <location>
        <begin position="710"/>
        <end position="719"/>
    </location>
</feature>